<feature type="region of interest" description="Disordered" evidence="6">
    <location>
        <begin position="1"/>
        <end position="37"/>
    </location>
</feature>
<comment type="function">
    <text evidence="5">Part of the twin-arginine translocation (Tat) system that transports large folded proteins containing a characteristic twin-arginine motif in their signal peptide across membranes.</text>
</comment>
<keyword evidence="5" id="KW-1003">Cell membrane</keyword>
<feature type="transmembrane region" description="Helical" evidence="5">
    <location>
        <begin position="238"/>
        <end position="254"/>
    </location>
</feature>
<keyword evidence="5" id="KW-0811">Translocation</keyword>
<gene>
    <name evidence="7" type="primary">tatC1</name>
    <name evidence="5" type="synonym">tatC</name>
    <name evidence="7" type="ORF">MsAc7_04100</name>
</gene>
<evidence type="ECO:0000256" key="3">
    <source>
        <dbReference type="ARBA" id="ARBA00022989"/>
    </source>
</evidence>
<keyword evidence="4 5" id="KW-0472">Membrane</keyword>
<feature type="transmembrane region" description="Helical" evidence="5">
    <location>
        <begin position="260"/>
        <end position="281"/>
    </location>
</feature>
<dbReference type="RefSeq" id="WP_338102945.1">
    <property type="nucleotide sequence ID" value="NZ_CP131060.1"/>
</dbReference>
<feature type="transmembrane region" description="Helical" evidence="5">
    <location>
        <begin position="160"/>
        <end position="185"/>
    </location>
</feature>
<organism evidence="7 8">
    <name type="scientific">Methanolapillus millepedarum</name>
    <dbReference type="NCBI Taxonomy" id="3028296"/>
    <lineage>
        <taxon>Archaea</taxon>
        <taxon>Methanobacteriati</taxon>
        <taxon>Methanobacteriota</taxon>
        <taxon>Stenosarchaea group</taxon>
        <taxon>Methanomicrobia</taxon>
        <taxon>Methanosarcinales</taxon>
        <taxon>Methanosarcinaceae</taxon>
        <taxon>Methanolapillus</taxon>
    </lineage>
</organism>
<evidence type="ECO:0000313" key="8">
    <source>
        <dbReference type="Proteomes" id="UP001303587"/>
    </source>
</evidence>
<dbReference type="Pfam" id="PF00902">
    <property type="entry name" value="TatC"/>
    <property type="match status" value="1"/>
</dbReference>
<feature type="transmembrane region" description="Helical" evidence="5">
    <location>
        <begin position="121"/>
        <end position="139"/>
    </location>
</feature>
<evidence type="ECO:0000256" key="1">
    <source>
        <dbReference type="ARBA" id="ARBA00004141"/>
    </source>
</evidence>
<dbReference type="HAMAP" id="MF_00902">
    <property type="entry name" value="TatC"/>
    <property type="match status" value="1"/>
</dbReference>
<keyword evidence="5" id="KW-0653">Protein transport</keyword>
<dbReference type="GO" id="GO:0009977">
    <property type="term" value="F:proton motive force dependent protein transmembrane transporter activity"/>
    <property type="evidence" value="ECO:0007669"/>
    <property type="project" value="TreeGrafter"/>
</dbReference>
<feature type="transmembrane region" description="Helical" evidence="5">
    <location>
        <begin position="70"/>
        <end position="88"/>
    </location>
</feature>
<accession>A0AA96V1U3</accession>
<dbReference type="InterPro" id="IPR002033">
    <property type="entry name" value="TatC"/>
</dbReference>
<dbReference type="GO" id="GO:0065002">
    <property type="term" value="P:intracellular protein transmembrane transport"/>
    <property type="evidence" value="ECO:0007669"/>
    <property type="project" value="TreeGrafter"/>
</dbReference>
<keyword evidence="8" id="KW-1185">Reference proteome</keyword>
<proteinExistence type="inferred from homology"/>
<name>A0AA96V1U3_9EURY</name>
<protein>
    <recommendedName>
        <fullName evidence="5">Sec-independent protein translocase protein TatC</fullName>
    </recommendedName>
</protein>
<dbReference type="NCBIfam" id="TIGR00945">
    <property type="entry name" value="tatC"/>
    <property type="match status" value="1"/>
</dbReference>
<evidence type="ECO:0000256" key="2">
    <source>
        <dbReference type="ARBA" id="ARBA00022692"/>
    </source>
</evidence>
<evidence type="ECO:0000313" key="7">
    <source>
        <dbReference type="EMBL" id="WNY24882.1"/>
    </source>
</evidence>
<dbReference type="GO" id="GO:0033281">
    <property type="term" value="C:TAT protein transport complex"/>
    <property type="evidence" value="ECO:0007669"/>
    <property type="project" value="UniProtKB-UniRule"/>
</dbReference>
<keyword evidence="2 5" id="KW-0812">Transmembrane</keyword>
<dbReference type="GO" id="GO:0043953">
    <property type="term" value="P:protein transport by the Tat complex"/>
    <property type="evidence" value="ECO:0007669"/>
    <property type="project" value="UniProtKB-UniRule"/>
</dbReference>
<keyword evidence="5" id="KW-0813">Transport</keyword>
<evidence type="ECO:0000256" key="6">
    <source>
        <dbReference type="SAM" id="MobiDB-lite"/>
    </source>
</evidence>
<dbReference type="AlphaFoldDB" id="A0AA96V1U3"/>
<feature type="transmembrane region" description="Helical" evidence="5">
    <location>
        <begin position="205"/>
        <end position="226"/>
    </location>
</feature>
<reference evidence="7 8" key="1">
    <citation type="submission" date="2023-07" db="EMBL/GenBank/DDBJ databases">
        <title>Closed genoem sequence of Methanosarcinaceae archaeon Ac7.</title>
        <authorList>
            <person name="Poehlein A."/>
            <person name="Protasov E."/>
            <person name="Platt K."/>
            <person name="Reeh H."/>
            <person name="Daniel R."/>
            <person name="Brune A."/>
        </authorList>
    </citation>
    <scope>NUCLEOTIDE SEQUENCE [LARGE SCALE GENOMIC DNA]</scope>
    <source>
        <strain evidence="7 8">Ac7</strain>
    </source>
</reference>
<dbReference type="PANTHER" id="PTHR30371:SF0">
    <property type="entry name" value="SEC-INDEPENDENT PROTEIN TRANSLOCASE PROTEIN TATC, CHLOROPLASTIC-RELATED"/>
    <property type="match status" value="1"/>
</dbReference>
<comment type="similarity">
    <text evidence="5">Belongs to the TatC family.</text>
</comment>
<sequence length="284" mass="32171">MSEQTSNESKHGDYVPTSDPVFEPAPDSKAKPQRSLIFKKKRPADPNRKGVDIDYEEHVVEHLRELRNRLIICIAALLLGTIIFYPLSGEGIAYLWSRLIPESAIMSVYSPTEYVMTRMKLSVACAIAIFFPLLSYELYKFMYRGLYTNERKFLWRVVPASFILFIFGASIAYFIVLPIFLNYMIFYADQTAVAQVSLSETINTIVTLVLGFGIVFQIPLLMIAAVKMGLVEEKTLRKGRIAVYGLLIGFAFLISPDPTFVSQLIAGVALVVLFEFSLIIMRFF</sequence>
<dbReference type="EMBL" id="CP131060">
    <property type="protein sequence ID" value="WNY24882.1"/>
    <property type="molecule type" value="Genomic_DNA"/>
</dbReference>
<evidence type="ECO:0000256" key="5">
    <source>
        <dbReference type="HAMAP-Rule" id="MF_00902"/>
    </source>
</evidence>
<comment type="subunit">
    <text evidence="5">Forms a complex with TatA.</text>
</comment>
<evidence type="ECO:0000256" key="4">
    <source>
        <dbReference type="ARBA" id="ARBA00023136"/>
    </source>
</evidence>
<dbReference type="Proteomes" id="UP001303587">
    <property type="component" value="Chromosome"/>
</dbReference>
<dbReference type="GeneID" id="89229530"/>
<keyword evidence="3 5" id="KW-1133">Transmembrane helix</keyword>
<dbReference type="PRINTS" id="PR01840">
    <property type="entry name" value="TATCFAMILY"/>
</dbReference>
<dbReference type="PANTHER" id="PTHR30371">
    <property type="entry name" value="SEC-INDEPENDENT PROTEIN TRANSLOCASE PROTEIN TATC"/>
    <property type="match status" value="1"/>
</dbReference>
<comment type="subcellular location">
    <subcellularLocation>
        <location evidence="5">Cell membrane</location>
        <topology evidence="5">Multi-pass membrane protein</topology>
    </subcellularLocation>
    <subcellularLocation>
        <location evidence="1">Membrane</location>
        <topology evidence="1">Multi-pass membrane protein</topology>
    </subcellularLocation>
</comment>